<keyword evidence="4" id="KW-1185">Reference proteome</keyword>
<dbReference type="Proteomes" id="UP000051401">
    <property type="component" value="Unassembled WGS sequence"/>
</dbReference>
<evidence type="ECO:0008006" key="6">
    <source>
        <dbReference type="Google" id="ProtNLM"/>
    </source>
</evidence>
<dbReference type="AlphaFoldDB" id="A0A0T5P9Q8"/>
<gene>
    <name evidence="3" type="ORF">RIdsm_03172</name>
    <name evidence="2" type="ORF">XM52_09735</name>
</gene>
<organism evidence="2 4">
    <name type="scientific">Roseovarius indicus</name>
    <dbReference type="NCBI Taxonomy" id="540747"/>
    <lineage>
        <taxon>Bacteria</taxon>
        <taxon>Pseudomonadati</taxon>
        <taxon>Pseudomonadota</taxon>
        <taxon>Alphaproteobacteria</taxon>
        <taxon>Rhodobacterales</taxon>
        <taxon>Roseobacteraceae</taxon>
        <taxon>Roseovarius</taxon>
    </lineage>
</organism>
<protein>
    <recommendedName>
        <fullName evidence="6">Peptidase S74 domain-containing protein</fullName>
    </recommendedName>
</protein>
<dbReference type="RefSeq" id="WP_057815742.1">
    <property type="nucleotide sequence ID" value="NZ_CP031598.1"/>
</dbReference>
<name>A0A0T5P9Q8_9RHOB</name>
<evidence type="ECO:0000313" key="5">
    <source>
        <dbReference type="Proteomes" id="UP000325785"/>
    </source>
</evidence>
<proteinExistence type="predicted"/>
<dbReference type="EMBL" id="CP031598">
    <property type="protein sequence ID" value="QEW27360.1"/>
    <property type="molecule type" value="Genomic_DNA"/>
</dbReference>
<dbReference type="KEGG" id="rid:RIdsm_03172"/>
<feature type="chain" id="PRO_5010437479" description="Peptidase S74 domain-containing protein" evidence="1">
    <location>
        <begin position="21"/>
        <end position="385"/>
    </location>
</feature>
<reference evidence="3 5" key="2">
    <citation type="submission" date="2018-08" db="EMBL/GenBank/DDBJ databases">
        <title>Genetic Globetrotter - A new plasmid hitch-hiking vast phylogenetic and geographic distances.</title>
        <authorList>
            <person name="Vollmers J."/>
            <person name="Petersen J."/>
        </authorList>
    </citation>
    <scope>NUCLEOTIDE SEQUENCE [LARGE SCALE GENOMIC DNA]</scope>
    <source>
        <strain evidence="3 5">DSM 26383</strain>
    </source>
</reference>
<dbReference type="PATRIC" id="fig|540747.5.peg.4868"/>
<evidence type="ECO:0000313" key="2">
    <source>
        <dbReference type="EMBL" id="KRS17845.1"/>
    </source>
</evidence>
<reference evidence="2 4" key="1">
    <citation type="submission" date="2015-04" db="EMBL/GenBank/DDBJ databases">
        <title>The draft genome sequence of Roseovarius indicus B108T.</title>
        <authorList>
            <person name="Li G."/>
            <person name="Lai Q."/>
            <person name="Shao Z."/>
            <person name="Yan P."/>
        </authorList>
    </citation>
    <scope>NUCLEOTIDE SEQUENCE [LARGE SCALE GENOMIC DNA]</scope>
    <source>
        <strain evidence="2 4">B108</strain>
    </source>
</reference>
<dbReference type="OrthoDB" id="4463518at2"/>
<keyword evidence="1" id="KW-0732">Signal</keyword>
<feature type="signal peptide" evidence="1">
    <location>
        <begin position="1"/>
        <end position="20"/>
    </location>
</feature>
<dbReference type="STRING" id="540747.SAMN04488031_101174"/>
<sequence>MPKALCTATALALLPVPAIADDVFNDHVIVRSTMLCVGLSCVDGEPTVTGYQAAVKIKDFTATILFDDTSTNADLPFHDWRLNANERNLYGRNAFYITDVTSGTDPFWVEGGAPDDALFVADDGSVGLGTSTPLSDLHIVGDGAFPRIRLEHVDGVSHAWEVGASSTFWYIRDVTGDGTPVGVEAGTPSNTFVIRNTGWVGIGTSLPDAPLEVSSDDTYSYFRITAEQAAINRSADVTFTGGPLGTGELRYNIVDGDGPEMRLNADGDMVLDGTLTTGGPTCDGGCDAVFTKRRIIPEGEYAARMWADGHLPFVGPTRPEAPINVSEKMGGMLNALEHAHVFIERQNGRIATLEAEIAALRDAQAAQIATLTQRLAALAGTTNAE</sequence>
<evidence type="ECO:0000313" key="3">
    <source>
        <dbReference type="EMBL" id="QEW27360.1"/>
    </source>
</evidence>
<evidence type="ECO:0000256" key="1">
    <source>
        <dbReference type="SAM" id="SignalP"/>
    </source>
</evidence>
<evidence type="ECO:0000313" key="4">
    <source>
        <dbReference type="Proteomes" id="UP000051401"/>
    </source>
</evidence>
<accession>A0A0T5P9Q8</accession>
<dbReference type="Proteomes" id="UP000325785">
    <property type="component" value="Chromosome"/>
</dbReference>
<dbReference type="EMBL" id="LAXI01000005">
    <property type="protein sequence ID" value="KRS17845.1"/>
    <property type="molecule type" value="Genomic_DNA"/>
</dbReference>